<evidence type="ECO:0000256" key="1">
    <source>
        <dbReference type="ARBA" id="ARBA00004127"/>
    </source>
</evidence>
<dbReference type="Pfam" id="PF06803">
    <property type="entry name" value="DUF1232"/>
    <property type="match status" value="1"/>
</dbReference>
<feature type="transmembrane region" description="Helical" evidence="6">
    <location>
        <begin position="7"/>
        <end position="28"/>
    </location>
</feature>
<feature type="transmembrane region" description="Helical" evidence="6">
    <location>
        <begin position="40"/>
        <end position="58"/>
    </location>
</feature>
<keyword evidence="4 6" id="KW-0472">Membrane</keyword>
<proteinExistence type="predicted"/>
<feature type="domain" description="DUF1232" evidence="7">
    <location>
        <begin position="17"/>
        <end position="52"/>
    </location>
</feature>
<organism evidence="8 9">
    <name type="scientific">Arsenicitalea aurantiaca</name>
    <dbReference type="NCBI Taxonomy" id="1783274"/>
    <lineage>
        <taxon>Bacteria</taxon>
        <taxon>Pseudomonadati</taxon>
        <taxon>Pseudomonadota</taxon>
        <taxon>Alphaproteobacteria</taxon>
        <taxon>Hyphomicrobiales</taxon>
        <taxon>Devosiaceae</taxon>
        <taxon>Arsenicitalea</taxon>
    </lineage>
</organism>
<sequence length="92" mass="9881">MLLWRAFWAPATPFYLKAATLFAFLYLVSPVDLLPDVIPVLGWLDDIIIVPLIIGWIASRLPGAADPATRAAAAASAPRGDGHTIDGTARRL</sequence>
<dbReference type="AlphaFoldDB" id="A0A433X5Z7"/>
<evidence type="ECO:0000313" key="8">
    <source>
        <dbReference type="EMBL" id="RUT29483.1"/>
    </source>
</evidence>
<reference evidence="8 9" key="1">
    <citation type="journal article" date="2016" name="Int. J. Syst. Evol. Microbiol.">
        <title>Arsenicitalea aurantiaca gen. nov., sp. nov., a new member of the family Hyphomicrobiaceae, isolated from high-arsenic sediment.</title>
        <authorList>
            <person name="Mu Y."/>
            <person name="Zhou L."/>
            <person name="Zeng X.C."/>
            <person name="Liu L."/>
            <person name="Pan Y."/>
            <person name="Chen X."/>
            <person name="Wang J."/>
            <person name="Li S."/>
            <person name="Li W.J."/>
            <person name="Wang Y."/>
        </authorList>
    </citation>
    <scope>NUCLEOTIDE SEQUENCE [LARGE SCALE GENOMIC DNA]</scope>
    <source>
        <strain evidence="8 9">42-50</strain>
    </source>
</reference>
<comment type="subcellular location">
    <subcellularLocation>
        <location evidence="1">Endomembrane system</location>
        <topology evidence="1">Multi-pass membrane protein</topology>
    </subcellularLocation>
</comment>
<evidence type="ECO:0000313" key="9">
    <source>
        <dbReference type="Proteomes" id="UP000281547"/>
    </source>
</evidence>
<dbReference type="Proteomes" id="UP000281547">
    <property type="component" value="Unassembled WGS sequence"/>
</dbReference>
<gene>
    <name evidence="8" type="ORF">EMQ25_14850</name>
</gene>
<dbReference type="OrthoDB" id="9804184at2"/>
<keyword evidence="9" id="KW-1185">Reference proteome</keyword>
<dbReference type="GO" id="GO:0012505">
    <property type="term" value="C:endomembrane system"/>
    <property type="evidence" value="ECO:0007669"/>
    <property type="project" value="UniProtKB-SubCell"/>
</dbReference>
<evidence type="ECO:0000256" key="2">
    <source>
        <dbReference type="ARBA" id="ARBA00022692"/>
    </source>
</evidence>
<evidence type="ECO:0000256" key="5">
    <source>
        <dbReference type="SAM" id="MobiDB-lite"/>
    </source>
</evidence>
<evidence type="ECO:0000256" key="3">
    <source>
        <dbReference type="ARBA" id="ARBA00022989"/>
    </source>
</evidence>
<keyword evidence="2 6" id="KW-0812">Transmembrane</keyword>
<evidence type="ECO:0000256" key="6">
    <source>
        <dbReference type="SAM" id="Phobius"/>
    </source>
</evidence>
<keyword evidence="3 6" id="KW-1133">Transmembrane helix</keyword>
<comment type="caution">
    <text evidence="8">The sequence shown here is derived from an EMBL/GenBank/DDBJ whole genome shotgun (WGS) entry which is preliminary data.</text>
</comment>
<evidence type="ECO:0000256" key="4">
    <source>
        <dbReference type="ARBA" id="ARBA00023136"/>
    </source>
</evidence>
<evidence type="ECO:0000259" key="7">
    <source>
        <dbReference type="Pfam" id="PF06803"/>
    </source>
</evidence>
<accession>A0A433X5Z7</accession>
<feature type="region of interest" description="Disordered" evidence="5">
    <location>
        <begin position="72"/>
        <end position="92"/>
    </location>
</feature>
<name>A0A433X5Z7_9HYPH</name>
<dbReference type="EMBL" id="RZNJ01000005">
    <property type="protein sequence ID" value="RUT29483.1"/>
    <property type="molecule type" value="Genomic_DNA"/>
</dbReference>
<dbReference type="InterPro" id="IPR010652">
    <property type="entry name" value="DUF1232"/>
</dbReference>
<protein>
    <submittedName>
        <fullName evidence="8">DUF1232 domain-containing protein</fullName>
    </submittedName>
</protein>